<dbReference type="SUPFAM" id="SSF50249">
    <property type="entry name" value="Nucleic acid-binding proteins"/>
    <property type="match status" value="1"/>
</dbReference>
<dbReference type="GO" id="GO:0003676">
    <property type="term" value="F:nucleic acid binding"/>
    <property type="evidence" value="ECO:0007669"/>
    <property type="project" value="InterPro"/>
</dbReference>
<dbReference type="GO" id="GO:0008270">
    <property type="term" value="F:zinc ion binding"/>
    <property type="evidence" value="ECO:0007669"/>
    <property type="project" value="UniProtKB-KW"/>
</dbReference>
<feature type="compositionally biased region" description="Basic and acidic residues" evidence="2">
    <location>
        <begin position="511"/>
        <end position="534"/>
    </location>
</feature>
<dbReference type="SMART" id="SM00357">
    <property type="entry name" value="CSP"/>
    <property type="match status" value="1"/>
</dbReference>
<evidence type="ECO:0000313" key="6">
    <source>
        <dbReference type="Proteomes" id="UP001283361"/>
    </source>
</evidence>
<organism evidence="5 6">
    <name type="scientific">Elysia crispata</name>
    <name type="common">lettuce slug</name>
    <dbReference type="NCBI Taxonomy" id="231223"/>
    <lineage>
        <taxon>Eukaryota</taxon>
        <taxon>Metazoa</taxon>
        <taxon>Spiralia</taxon>
        <taxon>Lophotrochozoa</taxon>
        <taxon>Mollusca</taxon>
        <taxon>Gastropoda</taxon>
        <taxon>Heterobranchia</taxon>
        <taxon>Euthyneura</taxon>
        <taxon>Panpulmonata</taxon>
        <taxon>Sacoglossa</taxon>
        <taxon>Placobranchoidea</taxon>
        <taxon>Plakobranchidae</taxon>
        <taxon>Elysia</taxon>
    </lineage>
</organism>
<feature type="compositionally biased region" description="Polar residues" evidence="2">
    <location>
        <begin position="535"/>
        <end position="549"/>
    </location>
</feature>
<dbReference type="PRINTS" id="PR00050">
    <property type="entry name" value="COLDSHOCK"/>
</dbReference>
<gene>
    <name evidence="5" type="ORF">RRG08_025277</name>
</gene>
<feature type="compositionally biased region" description="Basic residues" evidence="2">
    <location>
        <begin position="271"/>
        <end position="284"/>
    </location>
</feature>
<feature type="compositionally biased region" description="Basic residues" evidence="2">
    <location>
        <begin position="561"/>
        <end position="571"/>
    </location>
</feature>
<dbReference type="Gene3D" id="2.40.50.140">
    <property type="entry name" value="Nucleic acid-binding proteins"/>
    <property type="match status" value="1"/>
</dbReference>
<sequence>MARYHVSCTMPSGQPAPTAASAKREKMIVYAPREITVDKFYGDGGVGETTRFLCRIERAWECLHIDSDKEKISYLYEKVGEEVEREIRCHLEGRAATADQVLEIIKRCYGEKRTLPVLKRAFLNTKQRKDEGVRAFSHRLKEAFDAVTSRQRGSKIDLSPISELRDTFVENLRDKQTRRHLRDHLTLSPNATFIEMRLQAERMEDDDSDSEGEEARASLRQVTALSSEESNDYNGAVELLTKQVAKLTGLLIEQEHLRISQSRYDGDRPRPNAHRHNLRSSKGRNQRVTGAVCFRCGRQGHFARVCAQEPNSYFSVSPASRRGNDRRVTQGVTPRGQAHSMSIYTDFEGGSDRKVIGSRVSGTVKWFNVKRGFGFVTPDGAREEVFVHHSSIVRNNPRKYLRSLGDGERVEFDVVEGRKGGMAINVTGPRGANVIGSRYAANIDELNPCHHASRLGGNRQRRDKRCVGVEDYQSSDRPGGGSRNLCSGRRFLQRGQDYQPRQPRCGVSYDQLRESMPRPDIGRRGDNHRERHATDVTQNQTSDSRSATTYCVAGGPIVANHRGRGQHQRRVTSRELRPLVGPSALTHQRKDASLPVIPDEQRLRRRSRRSYLKPDRFGLY</sequence>
<keyword evidence="6" id="KW-1185">Reference proteome</keyword>
<evidence type="ECO:0000259" key="3">
    <source>
        <dbReference type="PROSITE" id="PS50158"/>
    </source>
</evidence>
<reference evidence="5" key="1">
    <citation type="journal article" date="2023" name="G3 (Bethesda)">
        <title>A reference genome for the long-term kleptoplast-retaining sea slug Elysia crispata morphotype clarki.</title>
        <authorList>
            <person name="Eastman K.E."/>
            <person name="Pendleton A.L."/>
            <person name="Shaikh M.A."/>
            <person name="Suttiyut T."/>
            <person name="Ogas R."/>
            <person name="Tomko P."/>
            <person name="Gavelis G."/>
            <person name="Widhalm J.R."/>
            <person name="Wisecaver J.H."/>
        </authorList>
    </citation>
    <scope>NUCLEOTIDE SEQUENCE</scope>
    <source>
        <strain evidence="5">ECLA1</strain>
    </source>
</reference>
<dbReference type="AlphaFoldDB" id="A0AAE1DMS6"/>
<evidence type="ECO:0000313" key="5">
    <source>
        <dbReference type="EMBL" id="KAK3776339.1"/>
    </source>
</evidence>
<dbReference type="Pfam" id="PF00313">
    <property type="entry name" value="CSD"/>
    <property type="match status" value="1"/>
</dbReference>
<dbReference type="Gene3D" id="4.10.60.10">
    <property type="entry name" value="Zinc finger, CCHC-type"/>
    <property type="match status" value="1"/>
</dbReference>
<dbReference type="PROSITE" id="PS51857">
    <property type="entry name" value="CSD_2"/>
    <property type="match status" value="1"/>
</dbReference>
<feature type="compositionally biased region" description="Basic and acidic residues" evidence="2">
    <location>
        <begin position="261"/>
        <end position="270"/>
    </location>
</feature>
<feature type="region of interest" description="Disordered" evidence="2">
    <location>
        <begin position="261"/>
        <end position="284"/>
    </location>
</feature>
<feature type="compositionally biased region" description="Acidic residues" evidence="2">
    <location>
        <begin position="203"/>
        <end position="212"/>
    </location>
</feature>
<keyword evidence="1" id="KW-0863">Zinc-finger</keyword>
<dbReference type="InterPro" id="IPR011129">
    <property type="entry name" value="CSD"/>
</dbReference>
<protein>
    <submittedName>
        <fullName evidence="5">Uncharacterized protein</fullName>
    </submittedName>
</protein>
<evidence type="ECO:0000256" key="2">
    <source>
        <dbReference type="SAM" id="MobiDB-lite"/>
    </source>
</evidence>
<keyword evidence="1" id="KW-0862">Zinc</keyword>
<feature type="region of interest" description="Disordered" evidence="2">
    <location>
        <begin position="202"/>
        <end position="227"/>
    </location>
</feature>
<dbReference type="PANTHER" id="PTHR11544">
    <property type="entry name" value="COLD SHOCK DOMAIN CONTAINING PROTEINS"/>
    <property type="match status" value="1"/>
</dbReference>
<dbReference type="InterPro" id="IPR001878">
    <property type="entry name" value="Znf_CCHC"/>
</dbReference>
<dbReference type="InterPro" id="IPR012340">
    <property type="entry name" value="NA-bd_OB-fold"/>
</dbReference>
<dbReference type="InterPro" id="IPR002059">
    <property type="entry name" value="CSP_DNA-bd"/>
</dbReference>
<accession>A0AAE1DMS6</accession>
<feature type="domain" description="CCHC-type" evidence="3">
    <location>
        <begin position="293"/>
        <end position="308"/>
    </location>
</feature>
<comment type="caution">
    <text evidence="5">The sequence shown here is derived from an EMBL/GenBank/DDBJ whole genome shotgun (WGS) entry which is preliminary data.</text>
</comment>
<dbReference type="InterPro" id="IPR036875">
    <property type="entry name" value="Znf_CCHC_sf"/>
</dbReference>
<feature type="domain" description="CSD" evidence="4">
    <location>
        <begin position="359"/>
        <end position="428"/>
    </location>
</feature>
<dbReference type="SUPFAM" id="SSF57756">
    <property type="entry name" value="Retrovirus zinc finger-like domains"/>
    <property type="match status" value="1"/>
</dbReference>
<name>A0AAE1DMS6_9GAST</name>
<feature type="region of interest" description="Disordered" evidence="2">
    <location>
        <begin position="315"/>
        <end position="336"/>
    </location>
</feature>
<dbReference type="PROSITE" id="PS50158">
    <property type="entry name" value="ZF_CCHC"/>
    <property type="match status" value="1"/>
</dbReference>
<dbReference type="EMBL" id="JAWDGP010003223">
    <property type="protein sequence ID" value="KAK3776339.1"/>
    <property type="molecule type" value="Genomic_DNA"/>
</dbReference>
<feature type="region of interest" description="Disordered" evidence="2">
    <location>
        <begin position="511"/>
        <end position="593"/>
    </location>
</feature>
<evidence type="ECO:0000259" key="4">
    <source>
        <dbReference type="PROSITE" id="PS51857"/>
    </source>
</evidence>
<keyword evidence="1" id="KW-0479">Metal-binding</keyword>
<dbReference type="CDD" id="cd04458">
    <property type="entry name" value="CSP_CDS"/>
    <property type="match status" value="1"/>
</dbReference>
<proteinExistence type="predicted"/>
<dbReference type="InterPro" id="IPR050181">
    <property type="entry name" value="Cold_shock_domain"/>
</dbReference>
<dbReference type="Proteomes" id="UP001283361">
    <property type="component" value="Unassembled WGS sequence"/>
</dbReference>
<dbReference type="SMART" id="SM00343">
    <property type="entry name" value="ZnF_C2HC"/>
    <property type="match status" value="1"/>
</dbReference>
<evidence type="ECO:0000256" key="1">
    <source>
        <dbReference type="PROSITE-ProRule" id="PRU00047"/>
    </source>
</evidence>